<keyword evidence="4" id="KW-0336">GPI-anchor</keyword>
<feature type="domain" description="FAS1" evidence="12">
    <location>
        <begin position="40"/>
        <end position="184"/>
    </location>
</feature>
<evidence type="ECO:0000256" key="3">
    <source>
        <dbReference type="ARBA" id="ARBA00022475"/>
    </source>
</evidence>
<feature type="compositionally biased region" description="Pro residues" evidence="10">
    <location>
        <begin position="192"/>
        <end position="203"/>
    </location>
</feature>
<keyword evidence="4" id="KW-0449">Lipoprotein</keyword>
<evidence type="ECO:0000256" key="10">
    <source>
        <dbReference type="SAM" id="MobiDB-lite"/>
    </source>
</evidence>
<evidence type="ECO:0000256" key="8">
    <source>
        <dbReference type="ARBA" id="ARBA00023180"/>
    </source>
</evidence>
<feature type="region of interest" description="Disordered" evidence="10">
    <location>
        <begin position="190"/>
        <end position="224"/>
    </location>
</feature>
<feature type="chain" id="PRO_5016451760" evidence="11">
    <location>
        <begin position="30"/>
        <end position="249"/>
    </location>
</feature>
<evidence type="ECO:0000256" key="4">
    <source>
        <dbReference type="ARBA" id="ARBA00022622"/>
    </source>
</evidence>
<dbReference type="FunFam" id="2.30.180.10:FF:000006">
    <property type="entry name" value="Fasciclin-like arabinogalactan protein 11"/>
    <property type="match status" value="1"/>
</dbReference>
<dbReference type="PROSITE" id="PS50213">
    <property type="entry name" value="FAS1"/>
    <property type="match status" value="1"/>
</dbReference>
<dbReference type="GO" id="GO:0005886">
    <property type="term" value="C:plasma membrane"/>
    <property type="evidence" value="ECO:0007669"/>
    <property type="project" value="UniProtKB-SubCell"/>
</dbReference>
<keyword evidence="7" id="KW-0472">Membrane</keyword>
<dbReference type="OrthoDB" id="286301at2759"/>
<dbReference type="PANTHER" id="PTHR32077">
    <property type="entry name" value="FASCICLIN-LIKE ARABINOGALACTAN PROTEIN"/>
    <property type="match status" value="1"/>
</dbReference>
<dbReference type="GO" id="GO:0098552">
    <property type="term" value="C:side of membrane"/>
    <property type="evidence" value="ECO:0007669"/>
    <property type="project" value="UniProtKB-KW"/>
</dbReference>
<dbReference type="InterPro" id="IPR045003">
    <property type="entry name" value="FLA_A"/>
</dbReference>
<dbReference type="SUPFAM" id="SSF82153">
    <property type="entry name" value="FAS1 domain"/>
    <property type="match status" value="1"/>
</dbReference>
<dbReference type="PANTHER" id="PTHR32077:SF54">
    <property type="entry name" value="FASCICLIN-LIKE ARABINOGALACTAN PROTEIN 13-RELATED"/>
    <property type="match status" value="1"/>
</dbReference>
<evidence type="ECO:0000313" key="13">
    <source>
        <dbReference type="EMBL" id="KZV38856.1"/>
    </source>
</evidence>
<keyword evidence="8" id="KW-0325">Glycoprotein</keyword>
<name>A0A2Z7BX40_9LAMI</name>
<evidence type="ECO:0000256" key="1">
    <source>
        <dbReference type="ARBA" id="ARBA00004609"/>
    </source>
</evidence>
<evidence type="ECO:0000256" key="2">
    <source>
        <dbReference type="ARBA" id="ARBA00007843"/>
    </source>
</evidence>
<keyword evidence="5 11" id="KW-0732">Signal</keyword>
<keyword evidence="3" id="KW-1003">Cell membrane</keyword>
<dbReference type="Gene3D" id="2.30.180.10">
    <property type="entry name" value="FAS1 domain"/>
    <property type="match status" value="1"/>
</dbReference>
<organism evidence="13 14">
    <name type="scientific">Dorcoceras hygrometricum</name>
    <dbReference type="NCBI Taxonomy" id="472368"/>
    <lineage>
        <taxon>Eukaryota</taxon>
        <taxon>Viridiplantae</taxon>
        <taxon>Streptophyta</taxon>
        <taxon>Embryophyta</taxon>
        <taxon>Tracheophyta</taxon>
        <taxon>Spermatophyta</taxon>
        <taxon>Magnoliopsida</taxon>
        <taxon>eudicotyledons</taxon>
        <taxon>Gunneridae</taxon>
        <taxon>Pentapetalae</taxon>
        <taxon>asterids</taxon>
        <taxon>lamiids</taxon>
        <taxon>Lamiales</taxon>
        <taxon>Gesneriaceae</taxon>
        <taxon>Didymocarpoideae</taxon>
        <taxon>Trichosporeae</taxon>
        <taxon>Loxocarpinae</taxon>
        <taxon>Dorcoceras</taxon>
    </lineage>
</organism>
<feature type="compositionally biased region" description="Low complexity" evidence="10">
    <location>
        <begin position="204"/>
        <end position="224"/>
    </location>
</feature>
<keyword evidence="14" id="KW-1185">Reference proteome</keyword>
<dbReference type="Proteomes" id="UP000250235">
    <property type="component" value="Unassembled WGS sequence"/>
</dbReference>
<dbReference type="GO" id="GO:0009834">
    <property type="term" value="P:plant-type secondary cell wall biogenesis"/>
    <property type="evidence" value="ECO:0007669"/>
    <property type="project" value="UniProtKB-ARBA"/>
</dbReference>
<evidence type="ECO:0000256" key="7">
    <source>
        <dbReference type="ARBA" id="ARBA00023136"/>
    </source>
</evidence>
<evidence type="ECO:0000256" key="5">
    <source>
        <dbReference type="ARBA" id="ARBA00022729"/>
    </source>
</evidence>
<evidence type="ECO:0000256" key="9">
    <source>
        <dbReference type="ARBA" id="ARBA00024686"/>
    </source>
</evidence>
<dbReference type="InterPro" id="IPR036378">
    <property type="entry name" value="FAS1_dom_sf"/>
</dbReference>
<gene>
    <name evidence="13" type="ORF">F511_27071</name>
</gene>
<evidence type="ECO:0000313" key="14">
    <source>
        <dbReference type="Proteomes" id="UP000250235"/>
    </source>
</evidence>
<dbReference type="InterPro" id="IPR000782">
    <property type="entry name" value="FAS1_domain"/>
</dbReference>
<protein>
    <submittedName>
        <fullName evidence="13">Fasciclin-like arabinogalactan protein 9-like</fullName>
    </submittedName>
</protein>
<comment type="similarity">
    <text evidence="2">Belongs to the fasciclin-like AGP family.</text>
</comment>
<comment type="function">
    <text evidence="9">May be a cell surface adhesion protein.</text>
</comment>
<reference evidence="13 14" key="1">
    <citation type="journal article" date="2015" name="Proc. Natl. Acad. Sci. U.S.A.">
        <title>The resurrection genome of Boea hygrometrica: A blueprint for survival of dehydration.</title>
        <authorList>
            <person name="Xiao L."/>
            <person name="Yang G."/>
            <person name="Zhang L."/>
            <person name="Yang X."/>
            <person name="Zhao S."/>
            <person name="Ji Z."/>
            <person name="Zhou Q."/>
            <person name="Hu M."/>
            <person name="Wang Y."/>
            <person name="Chen M."/>
            <person name="Xu Y."/>
            <person name="Jin H."/>
            <person name="Xiao X."/>
            <person name="Hu G."/>
            <person name="Bao F."/>
            <person name="Hu Y."/>
            <person name="Wan P."/>
            <person name="Li L."/>
            <person name="Deng X."/>
            <person name="Kuang T."/>
            <person name="Xiang C."/>
            <person name="Zhu J.K."/>
            <person name="Oliver M.J."/>
            <person name="He Y."/>
        </authorList>
    </citation>
    <scope>NUCLEOTIDE SEQUENCE [LARGE SCALE GENOMIC DNA]</scope>
    <source>
        <strain evidence="14">cv. XS01</strain>
    </source>
</reference>
<accession>A0A2Z7BX40</accession>
<dbReference type="AlphaFoldDB" id="A0A2Z7BX40"/>
<sequence>MAAPSASSLIALSLTTLLAALVLIPAAHAQSAPAPTAPEPLDIFAILKKAGGYDTFARLLNQTRVGFQINNQVNNSNEGLSVFAPTDNAFQNLPSGTLNNLSDQQKVSLLLYHVLPRYYTLENLQTISNPVRTQATGQDGGVFVLNFTGQGNQLNVSTGVVQVTIYNTVRKDPPLAVYQVDKVLIPVDFTQPRPPTASPPANPGAPAAAGNGTSPGAPATPDNGNGAVKKGLGLGLVSGISFLCMWVLI</sequence>
<keyword evidence="6" id="KW-0654">Proteoglycan</keyword>
<evidence type="ECO:0000256" key="6">
    <source>
        <dbReference type="ARBA" id="ARBA00022974"/>
    </source>
</evidence>
<evidence type="ECO:0000256" key="11">
    <source>
        <dbReference type="SAM" id="SignalP"/>
    </source>
</evidence>
<dbReference type="Pfam" id="PF02469">
    <property type="entry name" value="Fasciclin"/>
    <property type="match status" value="1"/>
</dbReference>
<evidence type="ECO:0000259" key="12">
    <source>
        <dbReference type="PROSITE" id="PS50213"/>
    </source>
</evidence>
<feature type="signal peptide" evidence="11">
    <location>
        <begin position="1"/>
        <end position="29"/>
    </location>
</feature>
<comment type="subcellular location">
    <subcellularLocation>
        <location evidence="1">Cell membrane</location>
        <topology evidence="1">Lipid-anchor</topology>
        <topology evidence="1">GPI-anchor</topology>
    </subcellularLocation>
</comment>
<dbReference type="EMBL" id="KV001717">
    <property type="protein sequence ID" value="KZV38856.1"/>
    <property type="molecule type" value="Genomic_DNA"/>
</dbReference>
<dbReference type="SMART" id="SM00554">
    <property type="entry name" value="FAS1"/>
    <property type="match status" value="1"/>
</dbReference>
<proteinExistence type="inferred from homology"/>